<sequence>MAASSAGQRCGELGGTAVSSSAVASSTPLIKFYDEPRKGSDWRLPLIWNASTSLLVGDCIYVYIYFWDNVGRLFHPIHVY</sequence>
<dbReference type="AlphaFoldDB" id="A0AAP0LIE0"/>
<name>A0AAP0LIE0_9MAGN</name>
<accession>A0AAP0LIE0</accession>
<keyword evidence="4" id="KW-1185">Reference proteome</keyword>
<keyword evidence="2" id="KW-1133">Transmembrane helix</keyword>
<evidence type="ECO:0000313" key="3">
    <source>
        <dbReference type="EMBL" id="KAK9170657.1"/>
    </source>
</evidence>
<comment type="caution">
    <text evidence="3">The sequence shown here is derived from an EMBL/GenBank/DDBJ whole genome shotgun (WGS) entry which is preliminary data.</text>
</comment>
<evidence type="ECO:0000313" key="4">
    <source>
        <dbReference type="Proteomes" id="UP001420932"/>
    </source>
</evidence>
<evidence type="ECO:0000256" key="1">
    <source>
        <dbReference type="SAM" id="MobiDB-lite"/>
    </source>
</evidence>
<dbReference type="Proteomes" id="UP001420932">
    <property type="component" value="Unassembled WGS sequence"/>
</dbReference>
<reference evidence="3 4" key="1">
    <citation type="submission" date="2024-01" db="EMBL/GenBank/DDBJ databases">
        <title>Genome assemblies of Stephania.</title>
        <authorList>
            <person name="Yang L."/>
        </authorList>
    </citation>
    <scope>NUCLEOTIDE SEQUENCE [LARGE SCALE GENOMIC DNA]</scope>
    <source>
        <strain evidence="3">YNDBR</strain>
        <tissue evidence="3">Leaf</tissue>
    </source>
</reference>
<protein>
    <submittedName>
        <fullName evidence="3">Uncharacterized protein</fullName>
    </submittedName>
</protein>
<organism evidence="3 4">
    <name type="scientific">Stephania yunnanensis</name>
    <dbReference type="NCBI Taxonomy" id="152371"/>
    <lineage>
        <taxon>Eukaryota</taxon>
        <taxon>Viridiplantae</taxon>
        <taxon>Streptophyta</taxon>
        <taxon>Embryophyta</taxon>
        <taxon>Tracheophyta</taxon>
        <taxon>Spermatophyta</taxon>
        <taxon>Magnoliopsida</taxon>
        <taxon>Ranunculales</taxon>
        <taxon>Menispermaceae</taxon>
        <taxon>Menispermoideae</taxon>
        <taxon>Cissampelideae</taxon>
        <taxon>Stephania</taxon>
    </lineage>
</organism>
<dbReference type="EMBL" id="JBBNAF010000001">
    <property type="protein sequence ID" value="KAK9170657.1"/>
    <property type="molecule type" value="Genomic_DNA"/>
</dbReference>
<keyword evidence="2" id="KW-0472">Membrane</keyword>
<feature type="transmembrane region" description="Helical" evidence="2">
    <location>
        <begin position="46"/>
        <end position="66"/>
    </location>
</feature>
<keyword evidence="2" id="KW-0812">Transmembrane</keyword>
<feature type="region of interest" description="Disordered" evidence="1">
    <location>
        <begin position="1"/>
        <end position="24"/>
    </location>
</feature>
<evidence type="ECO:0000256" key="2">
    <source>
        <dbReference type="SAM" id="Phobius"/>
    </source>
</evidence>
<gene>
    <name evidence="3" type="ORF">Syun_002797</name>
</gene>
<proteinExistence type="predicted"/>